<accession>A0A3S8R9X1</accession>
<proteinExistence type="predicted"/>
<dbReference type="RefSeq" id="WP_125068419.1">
    <property type="nucleotide sequence ID" value="NZ_CP032548.1"/>
</dbReference>
<dbReference type="PROSITE" id="PS51257">
    <property type="entry name" value="PROKAR_LIPOPROTEIN"/>
    <property type="match status" value="1"/>
</dbReference>
<reference evidence="1 2" key="1">
    <citation type="submission" date="2018-09" db="EMBL/GenBank/DDBJ databases">
        <title>Insights into the microbiota of Asian seabass (Lates calcarifer) with tenacibaculosis symptoms and description of sp. nov. Tenacibaculum singaporense.</title>
        <authorList>
            <person name="Miyake S."/>
            <person name="Soh M."/>
            <person name="Azman M.N."/>
            <person name="Ngoh S.Y."/>
            <person name="Orban L."/>
        </authorList>
    </citation>
    <scope>NUCLEOTIDE SEQUENCE [LARGE SCALE GENOMIC DNA]</scope>
    <source>
        <strain evidence="1 2">DSM 106434</strain>
    </source>
</reference>
<evidence type="ECO:0000313" key="1">
    <source>
        <dbReference type="EMBL" id="AZJ36570.1"/>
    </source>
</evidence>
<dbReference type="KEGG" id="tsig:D6T69_13945"/>
<evidence type="ECO:0000313" key="2">
    <source>
        <dbReference type="Proteomes" id="UP000274593"/>
    </source>
</evidence>
<dbReference type="Gene3D" id="1.25.40.390">
    <property type="match status" value="1"/>
</dbReference>
<sequence length="478" mass="52027">MKKYIISAISLFLVFTSCEVDEGLNIDTKNPTTVPASGLFTNGTRNMFDLMNSTSVNNNVFRLYAQYFAQTTYPDESQYNQVTRDIGGSIWNTMYRDVLQDLKGAKELAAKEAEGDPVASQHLPAKLAQIDFIQVYAYSVLVDTFGNVPYTEALDTNNPTPVYDDAATIYTDLLTRLDNVISNINTGNGFEATQDPIYQGDMSKWLKAAVSLKLRLAMRLADSNPTLSQQKAEEAASASLILANADNFGIKYLEAAPNTNPLWVDLVQSGRTDYIAANTLVDAMNPLNDPRLGSYFEQLGGVYVGGTYGSANSPTGGSAISDLMKTPDLPGNIITAAEVNFLLAEAAARGYTVSNTTEGYYNEGITQSILEWQGSATDATTYLAQASVAYPTAAGDWKQKIATQKWIAMYNNGFEGWTTWRIFDAPTLNAPTGMSLSDIPTRFTYPVVQAQLNNENNAAAGAAIGGNFKTTKLFWDLN</sequence>
<dbReference type="InterPro" id="IPR011990">
    <property type="entry name" value="TPR-like_helical_dom_sf"/>
</dbReference>
<dbReference type="SUPFAM" id="SSF48452">
    <property type="entry name" value="TPR-like"/>
    <property type="match status" value="1"/>
</dbReference>
<gene>
    <name evidence="1" type="ORF">D6T69_13945</name>
</gene>
<dbReference type="Pfam" id="PF12771">
    <property type="entry name" value="SusD-like_2"/>
    <property type="match status" value="1"/>
</dbReference>
<dbReference type="EMBL" id="CP032548">
    <property type="protein sequence ID" value="AZJ36570.1"/>
    <property type="molecule type" value="Genomic_DNA"/>
</dbReference>
<keyword evidence="2" id="KW-1185">Reference proteome</keyword>
<dbReference type="InterPro" id="IPR041662">
    <property type="entry name" value="SusD-like_2"/>
</dbReference>
<keyword evidence="1" id="KW-0449">Lipoprotein</keyword>
<dbReference type="Proteomes" id="UP000274593">
    <property type="component" value="Chromosome"/>
</dbReference>
<protein>
    <submittedName>
        <fullName evidence="1">SusD/RagB family nutrient-binding outer membrane lipoprotein</fullName>
    </submittedName>
</protein>
<name>A0A3S8R9X1_9FLAO</name>
<dbReference type="AlphaFoldDB" id="A0A3S8R9X1"/>
<organism evidence="1 2">
    <name type="scientific">Tenacibaculum singaporense</name>
    <dbReference type="NCBI Taxonomy" id="2358479"/>
    <lineage>
        <taxon>Bacteria</taxon>
        <taxon>Pseudomonadati</taxon>
        <taxon>Bacteroidota</taxon>
        <taxon>Flavobacteriia</taxon>
        <taxon>Flavobacteriales</taxon>
        <taxon>Flavobacteriaceae</taxon>
        <taxon>Tenacibaculum</taxon>
    </lineage>
</organism>